<dbReference type="GO" id="GO:0003677">
    <property type="term" value="F:DNA binding"/>
    <property type="evidence" value="ECO:0007669"/>
    <property type="project" value="TreeGrafter"/>
</dbReference>
<dbReference type="Proteomes" id="UP000649829">
    <property type="component" value="Unassembled WGS sequence"/>
</dbReference>
<dbReference type="Pfam" id="PF01614">
    <property type="entry name" value="IclR_C"/>
    <property type="match status" value="1"/>
</dbReference>
<evidence type="ECO:0000259" key="1">
    <source>
        <dbReference type="PROSITE" id="PS51078"/>
    </source>
</evidence>
<keyword evidence="3" id="KW-1185">Reference proteome</keyword>
<protein>
    <recommendedName>
        <fullName evidence="1">IclR-ED domain-containing protein</fullName>
    </recommendedName>
</protein>
<dbReference type="SUPFAM" id="SSF55781">
    <property type="entry name" value="GAF domain-like"/>
    <property type="match status" value="1"/>
</dbReference>
<organism evidence="2 3">
    <name type="scientific">Pseudooceanicola nanhaiensis</name>
    <dbReference type="NCBI Taxonomy" id="375761"/>
    <lineage>
        <taxon>Bacteria</taxon>
        <taxon>Pseudomonadati</taxon>
        <taxon>Pseudomonadota</taxon>
        <taxon>Alphaproteobacteria</taxon>
        <taxon>Rhodobacterales</taxon>
        <taxon>Paracoccaceae</taxon>
        <taxon>Pseudooceanicola</taxon>
    </lineage>
</organism>
<dbReference type="GO" id="GO:0003700">
    <property type="term" value="F:DNA-binding transcription factor activity"/>
    <property type="evidence" value="ECO:0007669"/>
    <property type="project" value="TreeGrafter"/>
</dbReference>
<evidence type="ECO:0000313" key="2">
    <source>
        <dbReference type="EMBL" id="GGM16054.1"/>
    </source>
</evidence>
<sequence length="187" mass="20558">MASDILGNRRTQIMARGYLEALARDSRETVILVTLNQKSRTITYVEVVDGSQSVRFSVPVGSVRPIYSTAAGRVLLAFAPKEFRDGYLKAEKLRQLTPDTPTDLKALRKRLEELPAKGYDISLGDTVEDVGGLSAPIRDPDGNVAVALLLTGPLSRIKRDLQRLIPMVQDTAAKLSGEYTQTYRAIP</sequence>
<reference evidence="2" key="1">
    <citation type="journal article" date="2014" name="Int. J. Syst. Evol. Microbiol.">
        <title>Complete genome sequence of Corynebacterium casei LMG S-19264T (=DSM 44701T), isolated from a smear-ripened cheese.</title>
        <authorList>
            <consortium name="US DOE Joint Genome Institute (JGI-PGF)"/>
            <person name="Walter F."/>
            <person name="Albersmeier A."/>
            <person name="Kalinowski J."/>
            <person name="Ruckert C."/>
        </authorList>
    </citation>
    <scope>NUCLEOTIDE SEQUENCE</scope>
    <source>
        <strain evidence="2">CGMCC 1.6293</strain>
    </source>
</reference>
<dbReference type="Gene3D" id="3.30.450.40">
    <property type="match status" value="1"/>
</dbReference>
<dbReference type="InterPro" id="IPR050707">
    <property type="entry name" value="HTH_MetabolicPath_Reg"/>
</dbReference>
<evidence type="ECO:0000313" key="3">
    <source>
        <dbReference type="Proteomes" id="UP000649829"/>
    </source>
</evidence>
<dbReference type="PANTHER" id="PTHR30136:SF35">
    <property type="entry name" value="HTH-TYPE TRANSCRIPTIONAL REGULATOR RV1719"/>
    <property type="match status" value="1"/>
</dbReference>
<gene>
    <name evidence="2" type="ORF">GCM10011534_42520</name>
</gene>
<dbReference type="GO" id="GO:0045892">
    <property type="term" value="P:negative regulation of DNA-templated transcription"/>
    <property type="evidence" value="ECO:0007669"/>
    <property type="project" value="TreeGrafter"/>
</dbReference>
<dbReference type="AlphaFoldDB" id="A0A917TA28"/>
<dbReference type="PROSITE" id="PS51078">
    <property type="entry name" value="ICLR_ED"/>
    <property type="match status" value="1"/>
</dbReference>
<dbReference type="RefSeq" id="WP_084178547.1">
    <property type="nucleotide sequence ID" value="NZ_BMLF01000008.1"/>
</dbReference>
<name>A0A917TA28_9RHOB</name>
<comment type="caution">
    <text evidence="2">The sequence shown here is derived from an EMBL/GenBank/DDBJ whole genome shotgun (WGS) entry which is preliminary data.</text>
</comment>
<dbReference type="PANTHER" id="PTHR30136">
    <property type="entry name" value="HELIX-TURN-HELIX TRANSCRIPTIONAL REGULATOR, ICLR FAMILY"/>
    <property type="match status" value="1"/>
</dbReference>
<dbReference type="InterPro" id="IPR014757">
    <property type="entry name" value="Tscrpt_reg_IclR_C"/>
</dbReference>
<dbReference type="InterPro" id="IPR029016">
    <property type="entry name" value="GAF-like_dom_sf"/>
</dbReference>
<reference evidence="2" key="2">
    <citation type="submission" date="2020-09" db="EMBL/GenBank/DDBJ databases">
        <authorList>
            <person name="Sun Q."/>
            <person name="Zhou Y."/>
        </authorList>
    </citation>
    <scope>NUCLEOTIDE SEQUENCE</scope>
    <source>
        <strain evidence="2">CGMCC 1.6293</strain>
    </source>
</reference>
<proteinExistence type="predicted"/>
<accession>A0A917TA28</accession>
<feature type="domain" description="IclR-ED" evidence="1">
    <location>
        <begin position="1"/>
        <end position="181"/>
    </location>
</feature>
<dbReference type="EMBL" id="BMLF01000008">
    <property type="protein sequence ID" value="GGM16054.1"/>
    <property type="molecule type" value="Genomic_DNA"/>
</dbReference>